<dbReference type="RefSeq" id="WP_067552318.1">
    <property type="nucleotide sequence ID" value="NZ_LPXN01000024.1"/>
</dbReference>
<accession>A0A154WG14</accession>
<proteinExistence type="predicted"/>
<evidence type="ECO:0000256" key="1">
    <source>
        <dbReference type="SAM" id="SignalP"/>
    </source>
</evidence>
<organism evidence="2 3">
    <name type="scientific">Oceanibaculum pacificum</name>
    <dbReference type="NCBI Taxonomy" id="580166"/>
    <lineage>
        <taxon>Bacteria</taxon>
        <taxon>Pseudomonadati</taxon>
        <taxon>Pseudomonadota</taxon>
        <taxon>Alphaproteobacteria</taxon>
        <taxon>Rhodospirillales</taxon>
        <taxon>Oceanibaculaceae</taxon>
        <taxon>Oceanibaculum</taxon>
    </lineage>
</organism>
<dbReference type="PROSITE" id="PS51257">
    <property type="entry name" value="PROKAR_LIPOPROTEIN"/>
    <property type="match status" value="1"/>
</dbReference>
<comment type="caution">
    <text evidence="2">The sequence shown here is derived from an EMBL/GenBank/DDBJ whole genome shotgun (WGS) entry which is preliminary data.</text>
</comment>
<keyword evidence="1" id="KW-0732">Signal</keyword>
<dbReference type="AlphaFoldDB" id="A0A154WG14"/>
<dbReference type="STRING" id="580166.AUP43_04745"/>
<keyword evidence="3" id="KW-1185">Reference proteome</keyword>
<dbReference type="EMBL" id="LPXN01000024">
    <property type="protein sequence ID" value="KZD12463.1"/>
    <property type="molecule type" value="Genomic_DNA"/>
</dbReference>
<name>A0A154WG14_9PROT</name>
<evidence type="ECO:0000313" key="2">
    <source>
        <dbReference type="EMBL" id="KZD12463.1"/>
    </source>
</evidence>
<reference evidence="2 3" key="1">
    <citation type="submission" date="2015-12" db="EMBL/GenBank/DDBJ databases">
        <title>Genome sequence of Oceanibaculum pacificum MCCC 1A02656.</title>
        <authorList>
            <person name="Lu L."/>
            <person name="Lai Q."/>
            <person name="Shao Z."/>
            <person name="Qian P."/>
        </authorList>
    </citation>
    <scope>NUCLEOTIDE SEQUENCE [LARGE SCALE GENOMIC DNA]</scope>
    <source>
        <strain evidence="2 3">MCCC 1A02656</strain>
    </source>
</reference>
<protein>
    <recommendedName>
        <fullName evidence="4">Lipoprotein</fullName>
    </recommendedName>
</protein>
<feature type="chain" id="PRO_5007602405" description="Lipoprotein" evidence="1">
    <location>
        <begin position="18"/>
        <end position="126"/>
    </location>
</feature>
<feature type="signal peptide" evidence="1">
    <location>
        <begin position="1"/>
        <end position="17"/>
    </location>
</feature>
<dbReference type="Proteomes" id="UP000076400">
    <property type="component" value="Unassembled WGS sequence"/>
</dbReference>
<sequence length="126" mass="13563">MNIRASILAIAAVTALAACGDSGKVELTVTERRDVYPGGQLSCEIKGTLKNNEGAELRRIEFDLTAGERRSIHGGDSNIPANGQSRFSVLFVGTACGNLPSRLGIETKRCYFRGDRDCSTMVALRQ</sequence>
<evidence type="ECO:0000313" key="3">
    <source>
        <dbReference type="Proteomes" id="UP000076400"/>
    </source>
</evidence>
<gene>
    <name evidence="2" type="ORF">AUP43_04745</name>
</gene>
<evidence type="ECO:0008006" key="4">
    <source>
        <dbReference type="Google" id="ProtNLM"/>
    </source>
</evidence>